<evidence type="ECO:0000313" key="4">
    <source>
        <dbReference type="EMBL" id="MDQ2095192.1"/>
    </source>
</evidence>
<protein>
    <submittedName>
        <fullName evidence="4">HU family DNA-binding protein</fullName>
    </submittedName>
</protein>
<comment type="caution">
    <text evidence="4">The sequence shown here is derived from an EMBL/GenBank/DDBJ whole genome shotgun (WGS) entry which is preliminary data.</text>
</comment>
<reference evidence="4" key="1">
    <citation type="submission" date="2022-07" db="EMBL/GenBank/DDBJ databases">
        <authorList>
            <person name="Otstavnykh N."/>
            <person name="Isaeva M."/>
            <person name="Bystritskaya E."/>
        </authorList>
    </citation>
    <scope>NUCLEOTIDE SEQUENCE</scope>
    <source>
        <strain evidence="4">10Alg 79</strain>
    </source>
</reference>
<feature type="region of interest" description="Disordered" evidence="3">
    <location>
        <begin position="1"/>
        <end position="87"/>
    </location>
</feature>
<evidence type="ECO:0000256" key="3">
    <source>
        <dbReference type="SAM" id="MobiDB-lite"/>
    </source>
</evidence>
<dbReference type="GO" id="GO:0003677">
    <property type="term" value="F:DNA binding"/>
    <property type="evidence" value="ECO:0007669"/>
    <property type="project" value="UniProtKB-KW"/>
</dbReference>
<organism evidence="4 5">
    <name type="scientific">Rhodalgimonas zhirmunskyi</name>
    <dbReference type="NCBI Taxonomy" id="2964767"/>
    <lineage>
        <taxon>Bacteria</taxon>
        <taxon>Pseudomonadati</taxon>
        <taxon>Pseudomonadota</taxon>
        <taxon>Alphaproteobacteria</taxon>
        <taxon>Rhodobacterales</taxon>
        <taxon>Roseobacteraceae</taxon>
        <taxon>Rhodalgimonas</taxon>
    </lineage>
</organism>
<accession>A0AAJ1UFY2</accession>
<keyword evidence="2 4" id="KW-0238">DNA-binding</keyword>
<gene>
    <name evidence="4" type="ORF">NOI20_13825</name>
</gene>
<feature type="region of interest" description="Disordered" evidence="3">
    <location>
        <begin position="144"/>
        <end position="175"/>
    </location>
</feature>
<comment type="similarity">
    <text evidence="1">Belongs to the bacterial histone-like protein family.</text>
</comment>
<sequence>MTTRKTATPRKRTTTSSKTKPATAAATQEKKPVSGALDGALEAAKALSVGRRGAGETNPEMEAVDTSSQETADADASNEDFSSLRKKEFIDAVAQRSGVKRRDAKTAAEAALVELGEAIAAGRQINLPGFGKLKVNRSKRLSNGEVFVTKIRQPKDKTEDKAETTPKDPLAEAAE</sequence>
<feature type="compositionally biased region" description="Low complexity" evidence="3">
    <location>
        <begin position="14"/>
        <end position="27"/>
    </location>
</feature>
<dbReference type="SUPFAM" id="SSF47729">
    <property type="entry name" value="IHF-like DNA-binding proteins"/>
    <property type="match status" value="1"/>
</dbReference>
<dbReference type="InterPro" id="IPR000119">
    <property type="entry name" value="Hist_DNA-bd"/>
</dbReference>
<evidence type="ECO:0000256" key="2">
    <source>
        <dbReference type="ARBA" id="ARBA00023125"/>
    </source>
</evidence>
<proteinExistence type="inferred from homology"/>
<reference evidence="4" key="2">
    <citation type="submission" date="2023-04" db="EMBL/GenBank/DDBJ databases">
        <title>'Rhodoalgimonas zhirmunskyi' gen. nov., isolated from a red alga.</title>
        <authorList>
            <person name="Nedashkovskaya O.I."/>
            <person name="Otstavnykh N.Y."/>
            <person name="Bystritskaya E.P."/>
            <person name="Balabanova L.A."/>
            <person name="Isaeva M.P."/>
        </authorList>
    </citation>
    <scope>NUCLEOTIDE SEQUENCE</scope>
    <source>
        <strain evidence="4">10Alg 79</strain>
    </source>
</reference>
<keyword evidence="5" id="KW-1185">Reference proteome</keyword>
<dbReference type="Gene3D" id="4.10.520.10">
    <property type="entry name" value="IHF-like DNA-binding proteins"/>
    <property type="match status" value="1"/>
</dbReference>
<dbReference type="Proteomes" id="UP001227162">
    <property type="component" value="Unassembled WGS sequence"/>
</dbReference>
<dbReference type="Pfam" id="PF00216">
    <property type="entry name" value="Bac_DNA_binding"/>
    <property type="match status" value="1"/>
</dbReference>
<dbReference type="EMBL" id="JANFFA010000004">
    <property type="protein sequence ID" value="MDQ2095192.1"/>
    <property type="molecule type" value="Genomic_DNA"/>
</dbReference>
<name>A0AAJ1UFY2_9RHOB</name>
<evidence type="ECO:0000313" key="5">
    <source>
        <dbReference type="Proteomes" id="UP001227162"/>
    </source>
</evidence>
<dbReference type="GO" id="GO:0030527">
    <property type="term" value="F:structural constituent of chromatin"/>
    <property type="evidence" value="ECO:0007669"/>
    <property type="project" value="InterPro"/>
</dbReference>
<feature type="compositionally biased region" description="Basic and acidic residues" evidence="3">
    <location>
        <begin position="153"/>
        <end position="175"/>
    </location>
</feature>
<dbReference type="InterPro" id="IPR010992">
    <property type="entry name" value="IHF-like_DNA-bd_dom_sf"/>
</dbReference>
<dbReference type="AlphaFoldDB" id="A0AAJ1UFY2"/>
<evidence type="ECO:0000256" key="1">
    <source>
        <dbReference type="ARBA" id="ARBA00010529"/>
    </source>
</evidence>